<accession>A0A392SS81</accession>
<evidence type="ECO:0000313" key="3">
    <source>
        <dbReference type="Proteomes" id="UP000265520"/>
    </source>
</evidence>
<reference evidence="2 3" key="1">
    <citation type="journal article" date="2018" name="Front. Plant Sci.">
        <title>Red Clover (Trifolium pratense) and Zigzag Clover (T. medium) - A Picture of Genomic Similarities and Differences.</title>
        <authorList>
            <person name="Dluhosova J."/>
            <person name="Istvanek J."/>
            <person name="Nedelnik J."/>
            <person name="Repkova J."/>
        </authorList>
    </citation>
    <scope>NUCLEOTIDE SEQUENCE [LARGE SCALE GENOMIC DNA]</scope>
    <source>
        <strain evidence="3">cv. 10/8</strain>
        <tissue evidence="2">Leaf</tissue>
    </source>
</reference>
<evidence type="ECO:0000256" key="1">
    <source>
        <dbReference type="SAM" id="Phobius"/>
    </source>
</evidence>
<organism evidence="2 3">
    <name type="scientific">Trifolium medium</name>
    <dbReference type="NCBI Taxonomy" id="97028"/>
    <lineage>
        <taxon>Eukaryota</taxon>
        <taxon>Viridiplantae</taxon>
        <taxon>Streptophyta</taxon>
        <taxon>Embryophyta</taxon>
        <taxon>Tracheophyta</taxon>
        <taxon>Spermatophyta</taxon>
        <taxon>Magnoliopsida</taxon>
        <taxon>eudicotyledons</taxon>
        <taxon>Gunneridae</taxon>
        <taxon>Pentapetalae</taxon>
        <taxon>rosids</taxon>
        <taxon>fabids</taxon>
        <taxon>Fabales</taxon>
        <taxon>Fabaceae</taxon>
        <taxon>Papilionoideae</taxon>
        <taxon>50 kb inversion clade</taxon>
        <taxon>NPAAA clade</taxon>
        <taxon>Hologalegina</taxon>
        <taxon>IRL clade</taxon>
        <taxon>Trifolieae</taxon>
        <taxon>Trifolium</taxon>
    </lineage>
</organism>
<comment type="caution">
    <text evidence="2">The sequence shown here is derived from an EMBL/GenBank/DDBJ whole genome shotgun (WGS) entry which is preliminary data.</text>
</comment>
<feature type="transmembrane region" description="Helical" evidence="1">
    <location>
        <begin position="63"/>
        <end position="86"/>
    </location>
</feature>
<name>A0A392SS81_9FABA</name>
<keyword evidence="1" id="KW-0812">Transmembrane</keyword>
<keyword evidence="3" id="KW-1185">Reference proteome</keyword>
<protein>
    <submittedName>
        <fullName evidence="2">Uncharacterized protein</fullName>
    </submittedName>
</protein>
<evidence type="ECO:0000313" key="2">
    <source>
        <dbReference type="EMBL" id="MCI50716.1"/>
    </source>
</evidence>
<keyword evidence="1" id="KW-0472">Membrane</keyword>
<sequence length="90" mass="9928">MGYVQDGGHSPFFDRLQTGDIWSLMLLWSLDLGCGDPRPPPPPQLPPLTPLFLPFPLWSPSSFLLSVIVAVASIGVYDVCSWWILLVSTT</sequence>
<dbReference type="AlphaFoldDB" id="A0A392SS81"/>
<keyword evidence="1" id="KW-1133">Transmembrane helix</keyword>
<dbReference type="Proteomes" id="UP000265520">
    <property type="component" value="Unassembled WGS sequence"/>
</dbReference>
<proteinExistence type="predicted"/>
<dbReference type="EMBL" id="LXQA010420752">
    <property type="protein sequence ID" value="MCI50716.1"/>
    <property type="molecule type" value="Genomic_DNA"/>
</dbReference>